<keyword evidence="3" id="KW-1185">Reference proteome</keyword>
<evidence type="ECO:0000256" key="1">
    <source>
        <dbReference type="SAM" id="MobiDB-lite"/>
    </source>
</evidence>
<proteinExistence type="predicted"/>
<feature type="region of interest" description="Disordered" evidence="1">
    <location>
        <begin position="1"/>
        <end position="132"/>
    </location>
</feature>
<feature type="compositionally biased region" description="Low complexity" evidence="1">
    <location>
        <begin position="23"/>
        <end position="32"/>
    </location>
</feature>
<feature type="compositionally biased region" description="Basic and acidic residues" evidence="1">
    <location>
        <begin position="47"/>
        <end position="72"/>
    </location>
</feature>
<evidence type="ECO:0000313" key="3">
    <source>
        <dbReference type="Proteomes" id="UP001176961"/>
    </source>
</evidence>
<feature type="compositionally biased region" description="Low complexity" evidence="1">
    <location>
        <begin position="73"/>
        <end position="95"/>
    </location>
</feature>
<name>A0AA36HGY5_CYLNA</name>
<protein>
    <submittedName>
        <fullName evidence="2">Uncharacterized protein</fullName>
    </submittedName>
</protein>
<evidence type="ECO:0000313" key="2">
    <source>
        <dbReference type="EMBL" id="CAJ0609987.1"/>
    </source>
</evidence>
<sequence>MEEEDRHSAVIPSLRGKPPPRTPSASRQASRAQSRHSAHSYDPVASVERHQSVDRMASRASQRSEKENERRNSSSSRQRSSSRSSRRASTQSTQAKPAVDRQHLQESYEVPDAGGGGVATDAYGRPTSFTIM</sequence>
<accession>A0AA36HGY5</accession>
<dbReference type="EMBL" id="CATQJL010000326">
    <property type="protein sequence ID" value="CAJ0609987.1"/>
    <property type="molecule type" value="Genomic_DNA"/>
</dbReference>
<dbReference type="AlphaFoldDB" id="A0AA36HGY5"/>
<dbReference type="Proteomes" id="UP001176961">
    <property type="component" value="Unassembled WGS sequence"/>
</dbReference>
<comment type="caution">
    <text evidence="2">The sequence shown here is derived from an EMBL/GenBank/DDBJ whole genome shotgun (WGS) entry which is preliminary data.</text>
</comment>
<reference evidence="2" key="1">
    <citation type="submission" date="2023-07" db="EMBL/GenBank/DDBJ databases">
        <authorList>
            <consortium name="CYATHOMIX"/>
        </authorList>
    </citation>
    <scope>NUCLEOTIDE SEQUENCE</scope>
    <source>
        <strain evidence="2">N/A</strain>
    </source>
</reference>
<organism evidence="2 3">
    <name type="scientific">Cylicocyclus nassatus</name>
    <name type="common">Nematode worm</name>
    <dbReference type="NCBI Taxonomy" id="53992"/>
    <lineage>
        <taxon>Eukaryota</taxon>
        <taxon>Metazoa</taxon>
        <taxon>Ecdysozoa</taxon>
        <taxon>Nematoda</taxon>
        <taxon>Chromadorea</taxon>
        <taxon>Rhabditida</taxon>
        <taxon>Rhabditina</taxon>
        <taxon>Rhabditomorpha</taxon>
        <taxon>Strongyloidea</taxon>
        <taxon>Strongylidae</taxon>
        <taxon>Cylicocyclus</taxon>
    </lineage>
</organism>
<gene>
    <name evidence="2" type="ORF">CYNAS_LOCUS21970</name>
</gene>